<dbReference type="InParanoid" id="A0A1Z5JGA4"/>
<keyword evidence="3" id="KW-1185">Reference proteome</keyword>
<name>A0A1Z5JGA4_FISSO</name>
<dbReference type="GO" id="GO:0003955">
    <property type="term" value="F:NAD(P)H dehydrogenase (quinone) activity"/>
    <property type="evidence" value="ECO:0007669"/>
    <property type="project" value="TreeGrafter"/>
</dbReference>
<dbReference type="Gene3D" id="3.50.50.60">
    <property type="entry name" value="FAD/NAD(P)-binding domain"/>
    <property type="match status" value="1"/>
</dbReference>
<dbReference type="InterPro" id="IPR023753">
    <property type="entry name" value="FAD/NAD-binding_dom"/>
</dbReference>
<dbReference type="GO" id="GO:0050660">
    <property type="term" value="F:flavin adenine dinucleotide binding"/>
    <property type="evidence" value="ECO:0007669"/>
    <property type="project" value="TreeGrafter"/>
</dbReference>
<evidence type="ECO:0000313" key="2">
    <source>
        <dbReference type="EMBL" id="GAX12798.1"/>
    </source>
</evidence>
<dbReference type="Proteomes" id="UP000198406">
    <property type="component" value="Unassembled WGS sequence"/>
</dbReference>
<dbReference type="SUPFAM" id="SSF51905">
    <property type="entry name" value="FAD/NAD(P)-binding domain"/>
    <property type="match status" value="1"/>
</dbReference>
<dbReference type="PRINTS" id="PR00368">
    <property type="entry name" value="FADPNR"/>
</dbReference>
<organism evidence="2 3">
    <name type="scientific">Fistulifera solaris</name>
    <name type="common">Oleaginous diatom</name>
    <dbReference type="NCBI Taxonomy" id="1519565"/>
    <lineage>
        <taxon>Eukaryota</taxon>
        <taxon>Sar</taxon>
        <taxon>Stramenopiles</taxon>
        <taxon>Ochrophyta</taxon>
        <taxon>Bacillariophyta</taxon>
        <taxon>Bacillariophyceae</taxon>
        <taxon>Bacillariophycidae</taxon>
        <taxon>Naviculales</taxon>
        <taxon>Naviculaceae</taxon>
        <taxon>Fistulifera</taxon>
    </lineage>
</organism>
<dbReference type="EMBL" id="BDSP01000055">
    <property type="protein sequence ID" value="GAX12798.1"/>
    <property type="molecule type" value="Genomic_DNA"/>
</dbReference>
<feature type="domain" description="FAD/NAD(P)-binding" evidence="1">
    <location>
        <begin position="12"/>
        <end position="331"/>
    </location>
</feature>
<proteinExistence type="predicted"/>
<dbReference type="PRINTS" id="PR00411">
    <property type="entry name" value="PNDRDTASEI"/>
</dbReference>
<comment type="caution">
    <text evidence="2">The sequence shown here is derived from an EMBL/GenBank/DDBJ whole genome shotgun (WGS) entry which is preliminary data.</text>
</comment>
<dbReference type="PANTHER" id="PTHR43014:SF2">
    <property type="entry name" value="MERCURIC REDUCTASE"/>
    <property type="match status" value="1"/>
</dbReference>
<protein>
    <recommendedName>
        <fullName evidence="1">FAD/NAD(P)-binding domain-containing protein</fullName>
    </recommendedName>
</protein>
<evidence type="ECO:0000313" key="3">
    <source>
        <dbReference type="Proteomes" id="UP000198406"/>
    </source>
</evidence>
<dbReference type="PANTHER" id="PTHR43014">
    <property type="entry name" value="MERCURIC REDUCTASE"/>
    <property type="match status" value="1"/>
</dbReference>
<dbReference type="AlphaFoldDB" id="A0A1Z5JGA4"/>
<accession>A0A1Z5JGA4</accession>
<evidence type="ECO:0000259" key="1">
    <source>
        <dbReference type="Pfam" id="PF07992"/>
    </source>
</evidence>
<gene>
    <name evidence="2" type="ORF">FisN_15Hh277</name>
</gene>
<reference evidence="2 3" key="1">
    <citation type="journal article" date="2015" name="Plant Cell">
        <title>Oil accumulation by the oleaginous diatom Fistulifera solaris as revealed by the genome and transcriptome.</title>
        <authorList>
            <person name="Tanaka T."/>
            <person name="Maeda Y."/>
            <person name="Veluchamy A."/>
            <person name="Tanaka M."/>
            <person name="Abida H."/>
            <person name="Marechal E."/>
            <person name="Bowler C."/>
            <person name="Muto M."/>
            <person name="Sunaga Y."/>
            <person name="Tanaka M."/>
            <person name="Yoshino T."/>
            <person name="Taniguchi T."/>
            <person name="Fukuda Y."/>
            <person name="Nemoto M."/>
            <person name="Matsumoto M."/>
            <person name="Wong P.S."/>
            <person name="Aburatani S."/>
            <person name="Fujibuchi W."/>
        </authorList>
    </citation>
    <scope>NUCLEOTIDE SEQUENCE [LARGE SCALE GENOMIC DNA]</scope>
    <source>
        <strain evidence="2 3">JPCC DA0580</strain>
    </source>
</reference>
<sequence>MSRHSVGEALSYDVVIIGGGSAGITAAKLIGKTLQKSVALVERERMGGDCTWTGCIPSKSLLAAAKEVHAARKWGLTTPVDFSAIRARIQANIEQIYDEDDSPEAMQRYGVEIVSGTATLSSSGKTVQVTQSDGSYVTLTANKGIILCTGATARIPTDIVGLDAVPFVTTESIWSLPTLPQRLTVVGGGPVGCELAQAFARLGSQVTLIAPTLLPAEDPQVSVTLQHVFAAEGIQIIQGRAVATSSGSSSQHTIQVQKNDGSSTESVVGDTLLLALGRVPRVEGLEEAGIRLNAKGGIEVNKKLQTSVKHIYAAGDCTGDRQFTHYAGFQGAIAARNILLPLTDPGVLDHVPSTTFTSPEVASIGMSEAQAKATISKYWVRPLWDRRPVI</sequence>
<dbReference type="InterPro" id="IPR036188">
    <property type="entry name" value="FAD/NAD-bd_sf"/>
</dbReference>
<dbReference type="OrthoDB" id="361797at2759"/>
<dbReference type="Pfam" id="PF07992">
    <property type="entry name" value="Pyr_redox_2"/>
    <property type="match status" value="1"/>
</dbReference>